<name>A0AAV7RS24_PLEWA</name>
<dbReference type="Gene3D" id="3.30.590.10">
    <property type="entry name" value="Glutamine synthetase/guanido kinase, catalytic domain"/>
    <property type="match status" value="1"/>
</dbReference>
<dbReference type="SUPFAM" id="SSF55931">
    <property type="entry name" value="Glutamine synthetase/guanido kinase"/>
    <property type="match status" value="1"/>
</dbReference>
<dbReference type="PANTHER" id="PTHR20852:SF43">
    <property type="entry name" value="GLUTAMINE SYNTHETASE"/>
    <property type="match status" value="1"/>
</dbReference>
<dbReference type="AlphaFoldDB" id="A0AAV7RS24"/>
<keyword evidence="5" id="KW-0963">Cytoplasm</keyword>
<evidence type="ECO:0000256" key="6">
    <source>
        <dbReference type="ARBA" id="ARBA00022598"/>
    </source>
</evidence>
<comment type="similarity">
    <text evidence="2">Belongs to the glutamine synthetase family.</text>
</comment>
<dbReference type="GO" id="GO:0004356">
    <property type="term" value="F:glutamine synthetase activity"/>
    <property type="evidence" value="ECO:0007669"/>
    <property type="project" value="UniProtKB-EC"/>
</dbReference>
<organism evidence="10 11">
    <name type="scientific">Pleurodeles waltl</name>
    <name type="common">Iberian ribbed newt</name>
    <dbReference type="NCBI Taxonomy" id="8319"/>
    <lineage>
        <taxon>Eukaryota</taxon>
        <taxon>Metazoa</taxon>
        <taxon>Chordata</taxon>
        <taxon>Craniata</taxon>
        <taxon>Vertebrata</taxon>
        <taxon>Euteleostomi</taxon>
        <taxon>Amphibia</taxon>
        <taxon>Batrachia</taxon>
        <taxon>Caudata</taxon>
        <taxon>Salamandroidea</taxon>
        <taxon>Salamandridae</taxon>
        <taxon>Pleurodelinae</taxon>
        <taxon>Pleurodeles</taxon>
    </lineage>
</organism>
<evidence type="ECO:0000256" key="2">
    <source>
        <dbReference type="ARBA" id="ARBA00009897"/>
    </source>
</evidence>
<dbReference type="InterPro" id="IPR014746">
    <property type="entry name" value="Gln_synth/guanido_kin_cat_dom"/>
</dbReference>
<comment type="subcellular location">
    <subcellularLocation>
        <location evidence="1">Cytoplasm</location>
    </subcellularLocation>
</comment>
<comment type="caution">
    <text evidence="10">The sequence shown here is derived from an EMBL/GenBank/DDBJ whole genome shotgun (WGS) entry which is preliminary data.</text>
</comment>
<evidence type="ECO:0000256" key="5">
    <source>
        <dbReference type="ARBA" id="ARBA00022490"/>
    </source>
</evidence>
<evidence type="ECO:0000256" key="1">
    <source>
        <dbReference type="ARBA" id="ARBA00004496"/>
    </source>
</evidence>
<dbReference type="Proteomes" id="UP001066276">
    <property type="component" value="Chromosome 5"/>
</dbReference>
<evidence type="ECO:0000256" key="9">
    <source>
        <dbReference type="ARBA" id="ARBA00030668"/>
    </source>
</evidence>
<dbReference type="EC" id="6.3.1.2" evidence="3"/>
<protein>
    <recommendedName>
        <fullName evidence="4">Glutamine synthetase</fullName>
        <ecNumber evidence="3">6.3.1.2</ecNumber>
    </recommendedName>
    <alternativeName>
        <fullName evidence="9">Glutamate--ammonia ligase</fullName>
    </alternativeName>
</protein>
<gene>
    <name evidence="10" type="ORF">NDU88_008345</name>
</gene>
<dbReference type="EMBL" id="JANPWB010000009">
    <property type="protein sequence ID" value="KAJ1155616.1"/>
    <property type="molecule type" value="Genomic_DNA"/>
</dbReference>
<dbReference type="FunFam" id="3.30.590.10:FF:000011">
    <property type="entry name" value="Glutamine synthetase"/>
    <property type="match status" value="1"/>
</dbReference>
<evidence type="ECO:0000256" key="7">
    <source>
        <dbReference type="ARBA" id="ARBA00022741"/>
    </source>
</evidence>
<dbReference type="GO" id="GO:0005524">
    <property type="term" value="F:ATP binding"/>
    <property type="evidence" value="ECO:0007669"/>
    <property type="project" value="UniProtKB-KW"/>
</dbReference>
<reference evidence="10" key="1">
    <citation type="journal article" date="2022" name="bioRxiv">
        <title>Sequencing and chromosome-scale assembly of the giantPleurodeles waltlgenome.</title>
        <authorList>
            <person name="Brown T."/>
            <person name="Elewa A."/>
            <person name="Iarovenko S."/>
            <person name="Subramanian E."/>
            <person name="Araus A.J."/>
            <person name="Petzold A."/>
            <person name="Susuki M."/>
            <person name="Suzuki K.-i.T."/>
            <person name="Hayashi T."/>
            <person name="Toyoda A."/>
            <person name="Oliveira C."/>
            <person name="Osipova E."/>
            <person name="Leigh N.D."/>
            <person name="Simon A."/>
            <person name="Yun M.H."/>
        </authorList>
    </citation>
    <scope>NUCLEOTIDE SEQUENCE</scope>
    <source>
        <strain evidence="10">20211129_DDA</strain>
        <tissue evidence="10">Liver</tissue>
    </source>
</reference>
<evidence type="ECO:0000256" key="8">
    <source>
        <dbReference type="ARBA" id="ARBA00022840"/>
    </source>
</evidence>
<evidence type="ECO:0000313" key="10">
    <source>
        <dbReference type="EMBL" id="KAJ1155616.1"/>
    </source>
</evidence>
<dbReference type="InterPro" id="IPR050292">
    <property type="entry name" value="Glutamine_Synthetase"/>
</dbReference>
<sequence length="102" mass="11510">MSVSCGSKLNKSVREQYLKLLKGDQVDPCKGITMGDHFWMACVILHWVCEDFGVVATLDPKPMTGKWNSAECHTNYSTEAMYKSGWLKHIKDAIGKFSKQHS</sequence>
<accession>A0AAV7RS24</accession>
<proteinExistence type="inferred from homology"/>
<keyword evidence="6" id="KW-0436">Ligase</keyword>
<evidence type="ECO:0000256" key="3">
    <source>
        <dbReference type="ARBA" id="ARBA00012937"/>
    </source>
</evidence>
<evidence type="ECO:0000256" key="4">
    <source>
        <dbReference type="ARBA" id="ARBA00021364"/>
    </source>
</evidence>
<keyword evidence="11" id="KW-1185">Reference proteome</keyword>
<dbReference type="GO" id="GO:0005737">
    <property type="term" value="C:cytoplasm"/>
    <property type="evidence" value="ECO:0007669"/>
    <property type="project" value="UniProtKB-SubCell"/>
</dbReference>
<keyword evidence="8" id="KW-0067">ATP-binding</keyword>
<dbReference type="PANTHER" id="PTHR20852">
    <property type="entry name" value="GLUTAMINE SYNTHETASE"/>
    <property type="match status" value="1"/>
</dbReference>
<evidence type="ECO:0000313" key="11">
    <source>
        <dbReference type="Proteomes" id="UP001066276"/>
    </source>
</evidence>
<dbReference type="GO" id="GO:0006542">
    <property type="term" value="P:glutamine biosynthetic process"/>
    <property type="evidence" value="ECO:0007669"/>
    <property type="project" value="TreeGrafter"/>
</dbReference>
<keyword evidence="7" id="KW-0547">Nucleotide-binding</keyword>